<accession>A0A6C0BTB3</accession>
<reference evidence="3" key="1">
    <citation type="journal article" date="2020" name="Nature">
        <title>Giant virus diversity and host interactions through global metagenomics.</title>
        <authorList>
            <person name="Schulz F."/>
            <person name="Roux S."/>
            <person name="Paez-Espino D."/>
            <person name="Jungbluth S."/>
            <person name="Walsh D.A."/>
            <person name="Denef V.J."/>
            <person name="McMahon K.D."/>
            <person name="Konstantinidis K.T."/>
            <person name="Eloe-Fadrosh E.A."/>
            <person name="Kyrpides N.C."/>
            <person name="Woyke T."/>
        </authorList>
    </citation>
    <scope>NUCLEOTIDE SEQUENCE</scope>
    <source>
        <strain evidence="3">GVMAG-M-3300018428-35</strain>
    </source>
</reference>
<dbReference type="GO" id="GO:0003723">
    <property type="term" value="F:RNA binding"/>
    <property type="evidence" value="ECO:0007669"/>
    <property type="project" value="InterPro"/>
</dbReference>
<proteinExistence type="inferred from homology"/>
<dbReference type="Pfam" id="PF01176">
    <property type="entry name" value="eIF-1a"/>
    <property type="match status" value="1"/>
</dbReference>
<dbReference type="InterPro" id="IPR012340">
    <property type="entry name" value="NA-bd_OB-fold"/>
</dbReference>
<dbReference type="PANTHER" id="PTHR21668">
    <property type="entry name" value="EIF-1A"/>
    <property type="match status" value="1"/>
</dbReference>
<dbReference type="PROSITE" id="PS50832">
    <property type="entry name" value="S1_IF1_TYPE"/>
    <property type="match status" value="1"/>
</dbReference>
<dbReference type="Gene3D" id="2.40.50.140">
    <property type="entry name" value="Nucleic acid-binding proteins"/>
    <property type="match status" value="1"/>
</dbReference>
<sequence>MPGGNKKGGKKHKRGKKTDNFDRKLILKDPKEDQEYAKIKKVNGNGRYVLLCFDGTERLGIAAGNIKRKTRIMLHDIVLVSLWDFQDSKCSIIHKYEEDEVQKLKNQGQFPKNINLDEDNEFSDDVQFTFDMPSDDEEKEEEKKEEKSESEEEDFFVDVNDI</sequence>
<dbReference type="CDD" id="cd05793">
    <property type="entry name" value="S1_IF1A"/>
    <property type="match status" value="1"/>
</dbReference>
<evidence type="ECO:0000256" key="1">
    <source>
        <dbReference type="SAM" id="MobiDB-lite"/>
    </source>
</evidence>
<dbReference type="SUPFAM" id="SSF50249">
    <property type="entry name" value="Nucleic acid-binding proteins"/>
    <property type="match status" value="1"/>
</dbReference>
<feature type="region of interest" description="Disordered" evidence="1">
    <location>
        <begin position="126"/>
        <end position="162"/>
    </location>
</feature>
<evidence type="ECO:0000313" key="3">
    <source>
        <dbReference type="EMBL" id="QHS95242.1"/>
    </source>
</evidence>
<dbReference type="SMART" id="SM00652">
    <property type="entry name" value="eIF1a"/>
    <property type="match status" value="1"/>
</dbReference>
<dbReference type="HAMAP" id="MF_00216">
    <property type="entry name" value="aIF_1A"/>
    <property type="match status" value="1"/>
</dbReference>
<protein>
    <recommendedName>
        <fullName evidence="2">S1-like domain-containing protein</fullName>
    </recommendedName>
</protein>
<evidence type="ECO:0000259" key="2">
    <source>
        <dbReference type="PROSITE" id="PS50832"/>
    </source>
</evidence>
<dbReference type="InterPro" id="IPR001253">
    <property type="entry name" value="TIF_eIF-1A"/>
</dbReference>
<dbReference type="GO" id="GO:0003743">
    <property type="term" value="F:translation initiation factor activity"/>
    <property type="evidence" value="ECO:0007669"/>
    <property type="project" value="InterPro"/>
</dbReference>
<feature type="region of interest" description="Disordered" evidence="1">
    <location>
        <begin position="1"/>
        <end position="24"/>
    </location>
</feature>
<dbReference type="EMBL" id="MN739246">
    <property type="protein sequence ID" value="QHS95242.1"/>
    <property type="molecule type" value="Genomic_DNA"/>
</dbReference>
<organism evidence="3">
    <name type="scientific">viral metagenome</name>
    <dbReference type="NCBI Taxonomy" id="1070528"/>
    <lineage>
        <taxon>unclassified sequences</taxon>
        <taxon>metagenomes</taxon>
        <taxon>organismal metagenomes</taxon>
    </lineage>
</organism>
<feature type="compositionally biased region" description="Acidic residues" evidence="1">
    <location>
        <begin position="148"/>
        <end position="162"/>
    </location>
</feature>
<feature type="compositionally biased region" description="Basic residues" evidence="1">
    <location>
        <begin position="7"/>
        <end position="16"/>
    </location>
</feature>
<dbReference type="AlphaFoldDB" id="A0A6C0BTB3"/>
<dbReference type="InterPro" id="IPR006196">
    <property type="entry name" value="RNA-binding_domain_S1_IF1"/>
</dbReference>
<feature type="domain" description="S1-like" evidence="2">
    <location>
        <begin position="23"/>
        <end position="97"/>
    </location>
</feature>
<name>A0A6C0BTB3_9ZZZZ</name>